<organism evidence="3 4">
    <name type="scientific">Myroides pelagicus</name>
    <dbReference type="NCBI Taxonomy" id="270914"/>
    <lineage>
        <taxon>Bacteria</taxon>
        <taxon>Pseudomonadati</taxon>
        <taxon>Bacteroidota</taxon>
        <taxon>Flavobacteriia</taxon>
        <taxon>Flavobacteriales</taxon>
        <taxon>Flavobacteriaceae</taxon>
        <taxon>Myroides</taxon>
    </lineage>
</organism>
<dbReference type="CDD" id="cd14014">
    <property type="entry name" value="STKc_PknB_like"/>
    <property type="match status" value="1"/>
</dbReference>
<dbReference type="Pfam" id="PF08378">
    <property type="entry name" value="NERD"/>
    <property type="match status" value="1"/>
</dbReference>
<dbReference type="GO" id="GO:0005737">
    <property type="term" value="C:cytoplasm"/>
    <property type="evidence" value="ECO:0007669"/>
    <property type="project" value="TreeGrafter"/>
</dbReference>
<dbReference type="PROSITE" id="PS00109">
    <property type="entry name" value="PROTEIN_KINASE_TYR"/>
    <property type="match status" value="1"/>
</dbReference>
<feature type="domain" description="Protein kinase" evidence="1">
    <location>
        <begin position="199"/>
        <end position="463"/>
    </location>
</feature>
<dbReference type="EMBL" id="WMJY01000035">
    <property type="protein sequence ID" value="MTH30670.1"/>
    <property type="molecule type" value="Genomic_DNA"/>
</dbReference>
<keyword evidence="3" id="KW-0808">Transferase</keyword>
<dbReference type="Pfam" id="PF00069">
    <property type="entry name" value="Pkinase"/>
    <property type="match status" value="2"/>
</dbReference>
<comment type="caution">
    <text evidence="3">The sequence shown here is derived from an EMBL/GenBank/DDBJ whole genome shotgun (WGS) entry which is preliminary data.</text>
</comment>
<evidence type="ECO:0000313" key="3">
    <source>
        <dbReference type="EMBL" id="MTH30670.1"/>
    </source>
</evidence>
<dbReference type="PROSITE" id="PS50011">
    <property type="entry name" value="PROTEIN_KINASE_DOM"/>
    <property type="match status" value="2"/>
</dbReference>
<dbReference type="InterPro" id="IPR008266">
    <property type="entry name" value="Tyr_kinase_AS"/>
</dbReference>
<accession>A0A7K1GPK4</accession>
<sequence>MAITKQPTYFNQQVNAGEEKLLKFLEVNLPDDFYLIPNIELVSTNPHNNQTQYWEYDLVVVAPHAVFNIENKDWRGRIEGDETNWYLNDHPRKNPLRTNRQKTAILHSKFKEVDPYWGQVRVINMLTLSYDNVLDRYLTPDDEKLTFDLDKRLINFLTDASEVNKTENAIADIQHKIVDYLTGQQNKKRVEEKTQIFEYEIVKVLDQTNFYTEYLIKYPGASSTFRVAKEFALQVAGLSPMDLKNREDKIRNQYNALKNLNGKPFILNVDFRFDPENHLFYEISDFLADRSLRAEARIKTFTFNEKVQFLKNIMVALRSAHEQNIYHRDISPDNIYLNSGFAYLANFGKSYFFEHEEEGYTVMPSITEQNVTPYQPLELTVGDVSAVTDIYALGVLAYWMFLEKEPFQSPYELNQLGGHLPKHLMPTTINPHLPQWIDEFITKTIQTNEMDREAQIEKLYEFIEEATNLHTKGFNGHQEPATIPMVVPFDELKEGDDIGDYIIYKTLGKGGYSRVFKVKHKLQGEYSTLKMFNESVNVNSVIDEFKALEQVHHPNIVKFKWNGTTFSGQFYTLMEYLEGDNLGVYSRTEAKLPIHQVYNVAKDILSALVEMQKVNPQIIHRDIKPQNIIWDKGERFVLIDFNVATAIDNNQDYVGTNPYLAQDLIYDGYRVKWDLTADLFSLGVTLYELLTKKYPWTPSKLPLIHAQPKDPKEFEPNVSRAFADFILKAIKTNKETRFHNAEEMLEELLRIENDILELSEDTGEMSNRAHLYHTQISISQSSNGFNVKLYNKNTTYIDLHESIQNVLSRFKVNLTKYKSSLDLGKPIKLVVKVDDEYIINEVFWQGGAKSFTEGNVERIYQALIDLFEKNKEELKVKKNNTEGVNMVDYLNSLYSQSKYGNFGTRVNLNGNTLDNDTYTSTKLDRKLIPAIVDGKYKLVIITGNAGDGKTAFVKKIEQNANVKELTHFEHNNGAQFRINGVKYESNYDGSQDEKGFENNDVLDKFFSPFENLQNYNKASEGRIIAINEGRLVEFLTTSEKHKGLAYAIENYFYEEGYSQLPEGVLVINLNLRSVVAQDENEESLFKKQIRALTHKQLWTKCEGCEFAHHCFIKYNVDSFNDSAAGPEIINRLEWLIRTVSLKRELHITMRDLRSFIAFIITRDYACEDLKSIPRLTEEDIVNYWNLYYFNISNPKIQDSGNSDRLIKLIRETDIGEVAIPKLDRQLFFSPHRPKDYLVFGERENNLLDQFNEQKALSPVHLQNAETIALTKEKHKTFARHQYFEGNINFDEIKQKEQIQLKPTFLNRIPYQSIFEFVKSIKASDNLEELKVSLSKAISINEGANNTKIAEKYLILSSNDIKDPYGKAFKLLPLEDFELIVYDTSHLTKYLEYETDALIFRHKKMPNIALTISLDLYEMLYFIHKGFSPSLNDMKGKFIELIVFKNLLENLNYNEVVVTANNKDFFKISKSVENKIEINPLVV</sequence>
<dbReference type="Gene3D" id="1.10.510.10">
    <property type="entry name" value="Transferase(Phosphotransferase) domain 1"/>
    <property type="match status" value="2"/>
</dbReference>
<dbReference type="InterPro" id="IPR053235">
    <property type="entry name" value="Ser_Thr_kinase"/>
</dbReference>
<keyword evidence="4" id="KW-1185">Reference proteome</keyword>
<proteinExistence type="predicted"/>
<dbReference type="InterPro" id="IPR000719">
    <property type="entry name" value="Prot_kinase_dom"/>
</dbReference>
<dbReference type="SUPFAM" id="SSF56112">
    <property type="entry name" value="Protein kinase-like (PK-like)"/>
    <property type="match status" value="2"/>
</dbReference>
<dbReference type="GO" id="GO:0005524">
    <property type="term" value="F:ATP binding"/>
    <property type="evidence" value="ECO:0007669"/>
    <property type="project" value="InterPro"/>
</dbReference>
<dbReference type="InterPro" id="IPR011528">
    <property type="entry name" value="NERD"/>
</dbReference>
<gene>
    <name evidence="3" type="ORF">GJV77_12290</name>
</gene>
<evidence type="ECO:0000259" key="1">
    <source>
        <dbReference type="PROSITE" id="PS50011"/>
    </source>
</evidence>
<protein>
    <submittedName>
        <fullName evidence="3">Protein kinase</fullName>
    </submittedName>
</protein>
<dbReference type="PROSITE" id="PS50965">
    <property type="entry name" value="NERD"/>
    <property type="match status" value="1"/>
</dbReference>
<dbReference type="NCBIfam" id="NF047741">
    <property type="entry name" value="antiphage_MADS6"/>
    <property type="match status" value="1"/>
</dbReference>
<reference evidence="3 4" key="1">
    <citation type="journal article" date="2006" name="Int. J. Syst. Evol. Microbiol.">
        <title>Myroides pelagicus sp. nov., isolated from seawater in Thailand.</title>
        <authorList>
            <person name="Yoon J."/>
            <person name="Maneerat S."/>
            <person name="Kawai F."/>
            <person name="Yokota A."/>
        </authorList>
    </citation>
    <scope>NUCLEOTIDE SEQUENCE [LARGE SCALE GENOMIC DNA]</scope>
    <source>
        <strain evidence="3 4">SM1T</strain>
    </source>
</reference>
<dbReference type="SMART" id="SM00220">
    <property type="entry name" value="S_TKc"/>
    <property type="match status" value="1"/>
</dbReference>
<feature type="domain" description="NERD" evidence="2">
    <location>
        <begin position="13"/>
        <end position="129"/>
    </location>
</feature>
<dbReference type="InterPro" id="IPR011009">
    <property type="entry name" value="Kinase-like_dom_sf"/>
</dbReference>
<feature type="domain" description="Protein kinase" evidence="1">
    <location>
        <begin position="501"/>
        <end position="749"/>
    </location>
</feature>
<keyword evidence="3" id="KW-0418">Kinase</keyword>
<dbReference type="RefSeq" id="WP_155036652.1">
    <property type="nucleotide sequence ID" value="NZ_JBHTIG010000020.1"/>
</dbReference>
<evidence type="ECO:0000259" key="2">
    <source>
        <dbReference type="PROSITE" id="PS50965"/>
    </source>
</evidence>
<name>A0A7K1GPK4_9FLAO</name>
<evidence type="ECO:0000313" key="4">
    <source>
        <dbReference type="Proteomes" id="UP000488936"/>
    </source>
</evidence>
<dbReference type="PANTHER" id="PTHR24361">
    <property type="entry name" value="MITOGEN-ACTIVATED KINASE KINASE KINASE"/>
    <property type="match status" value="1"/>
</dbReference>
<dbReference type="Proteomes" id="UP000488936">
    <property type="component" value="Unassembled WGS sequence"/>
</dbReference>
<dbReference type="OrthoDB" id="9813021at2"/>
<dbReference type="GO" id="GO:0004674">
    <property type="term" value="F:protein serine/threonine kinase activity"/>
    <property type="evidence" value="ECO:0007669"/>
    <property type="project" value="TreeGrafter"/>
</dbReference>